<dbReference type="SUPFAM" id="SSF48452">
    <property type="entry name" value="TPR-like"/>
    <property type="match status" value="3"/>
</dbReference>
<dbReference type="InterPro" id="IPR027417">
    <property type="entry name" value="P-loop_NTPase"/>
</dbReference>
<dbReference type="SUPFAM" id="SSF52540">
    <property type="entry name" value="P-loop containing nucleoside triphosphate hydrolases"/>
    <property type="match status" value="1"/>
</dbReference>
<proteinExistence type="predicted"/>
<name>A0A1C6V1S0_9ACTN</name>
<dbReference type="Gene3D" id="3.40.50.300">
    <property type="entry name" value="P-loop containing nucleotide triphosphate hydrolases"/>
    <property type="match status" value="1"/>
</dbReference>
<dbReference type="Pfam" id="PF03704">
    <property type="entry name" value="BTAD"/>
    <property type="match status" value="1"/>
</dbReference>
<dbReference type="GO" id="GO:0043531">
    <property type="term" value="F:ADP binding"/>
    <property type="evidence" value="ECO:0007669"/>
    <property type="project" value="InterPro"/>
</dbReference>
<accession>A0A1C6V1S0</accession>
<dbReference type="Proteomes" id="UP000199696">
    <property type="component" value="Unassembled WGS sequence"/>
</dbReference>
<dbReference type="InterPro" id="IPR051677">
    <property type="entry name" value="AfsR-DnrI-RedD_regulator"/>
</dbReference>
<sequence length="1032" mass="110464">MADVRVLGPLQAIGPAGSAALSSSRQRALVGLLALTPKYPIPVSKLVDGIWGDDAPRTAVRTLQSHLTRAKQELAACGLPDLLVATRVGYMMVVDPPAVDAHRFEGQVRAARRLLAEGDSAGAEGALSSALKLWYGEPLQGTELYGWGAAEVARLQEARLGAVEDLCDTQLRLGAYAKAADELERLLAAYPARERLVGLLMLARYRSGRHAEALTSYARLRAHLAEALGVDPGPQLQRLHTAMLRRDPALDVAEAAGPVSVAAPAKRLIPHELPSPVGHFTGRGDEIAALDDLLGDPTAPGGSAADKARVALLCGPAGMGKTAMAVEWAHRVADQFPDGQIFVDLHGHGPAAAATAPDVVCHTLRGLGVPPGRVPADPSDQVRLFRSLLRDRRVLLVCDNAGSAEQVLPLVPPTSGCLLLVTSRNALPALGVRNALRRVELDVLDHPDAISLLERVLGVERVRQEVEAAEQLVTACGGMPLALRTAAAKLASRPRLRIADLVADLATEHRLDALSVPGDSRGIRTVFASAYDTVSELAATAFRAIGLHPGPSFAAPLVAAATGTSPAVGRQVTDELATVHLTSEQASGRFACHDLIRLYARECALAVDPPDRRTETVERILDWYLAIADAANTILTPARTRATVTLRHGPIELPFASRHRDALVFLDAERENLVPVSRYAVGHGYDTAAWQLAYLLMGFFNSRGHWVDMLEICRGGLAAAQRQGDRHVEALMRGQLGVACIQVQRYEEALRELRSALPLMQAAGDAWGEGSVHNNTAVALTMLRRFDEAIAEYEYALAVHTARGVSSDVAYALHNLGDAHTRCGRPDVALHHLARAHDLAVALDDQRLHAVIWQASGAAHLRRGAYQVALQLLHSALALHREIGDQSRELDTLRDIGSALLDVGSVSAALDIGAHALRLSRQIGDPHREAVALQSLGLAHLRAGSFPEAEQHFQFALELRLRIPDAYEEAEIHRAFSELEARRGSPAAAHRHHGTAVDRYRSANATVEAHELASAGWAGQPHDGVAAAPVRS</sequence>
<dbReference type="SMART" id="SM00028">
    <property type="entry name" value="TPR"/>
    <property type="match status" value="5"/>
</dbReference>
<keyword evidence="2" id="KW-0804">Transcription</keyword>
<evidence type="ECO:0000256" key="1">
    <source>
        <dbReference type="ARBA" id="ARBA00023015"/>
    </source>
</evidence>
<dbReference type="InterPro" id="IPR016032">
    <property type="entry name" value="Sig_transdc_resp-reg_C-effctor"/>
</dbReference>
<dbReference type="InterPro" id="IPR005158">
    <property type="entry name" value="BTAD"/>
</dbReference>
<dbReference type="PROSITE" id="PS50005">
    <property type="entry name" value="TPR"/>
    <property type="match status" value="1"/>
</dbReference>
<dbReference type="PRINTS" id="PR00364">
    <property type="entry name" value="DISEASERSIST"/>
</dbReference>
<protein>
    <submittedName>
        <fullName evidence="6">DNA-binding transcriptional activator of the SARP family</fullName>
    </submittedName>
</protein>
<dbReference type="GO" id="GO:0006355">
    <property type="term" value="P:regulation of DNA-templated transcription"/>
    <property type="evidence" value="ECO:0007669"/>
    <property type="project" value="InterPro"/>
</dbReference>
<dbReference type="CDD" id="cd15831">
    <property type="entry name" value="BTAD"/>
    <property type="match status" value="1"/>
</dbReference>
<dbReference type="PANTHER" id="PTHR35807:SF1">
    <property type="entry name" value="TRANSCRIPTIONAL REGULATOR REDD"/>
    <property type="match status" value="1"/>
</dbReference>
<dbReference type="InterPro" id="IPR019734">
    <property type="entry name" value="TPR_rpt"/>
</dbReference>
<dbReference type="PANTHER" id="PTHR35807">
    <property type="entry name" value="TRANSCRIPTIONAL REGULATOR REDD-RELATED"/>
    <property type="match status" value="1"/>
</dbReference>
<keyword evidence="7" id="KW-1185">Reference proteome</keyword>
<keyword evidence="1" id="KW-0805">Transcription regulation</keyword>
<dbReference type="Pfam" id="PF13424">
    <property type="entry name" value="TPR_12"/>
    <property type="match status" value="2"/>
</dbReference>
<dbReference type="InterPro" id="IPR003593">
    <property type="entry name" value="AAA+_ATPase"/>
</dbReference>
<reference evidence="7" key="1">
    <citation type="submission" date="2016-06" db="EMBL/GenBank/DDBJ databases">
        <authorList>
            <person name="Varghese N."/>
            <person name="Submissions Spin"/>
        </authorList>
    </citation>
    <scope>NUCLEOTIDE SEQUENCE [LARGE SCALE GENOMIC DNA]</scope>
    <source>
        <strain evidence="7">DSM 44814</strain>
    </source>
</reference>
<dbReference type="Gene3D" id="1.10.10.10">
    <property type="entry name" value="Winged helix-like DNA-binding domain superfamily/Winged helix DNA-binding domain"/>
    <property type="match status" value="1"/>
</dbReference>
<evidence type="ECO:0000256" key="2">
    <source>
        <dbReference type="ARBA" id="ARBA00023163"/>
    </source>
</evidence>
<evidence type="ECO:0000259" key="4">
    <source>
        <dbReference type="SMART" id="SM00382"/>
    </source>
</evidence>
<dbReference type="STRING" id="227316.GA0070604_4243"/>
<dbReference type="SMART" id="SM01043">
    <property type="entry name" value="BTAD"/>
    <property type="match status" value="1"/>
</dbReference>
<dbReference type="InterPro" id="IPR011990">
    <property type="entry name" value="TPR-like_helical_dom_sf"/>
</dbReference>
<dbReference type="GO" id="GO:0003677">
    <property type="term" value="F:DNA binding"/>
    <property type="evidence" value="ECO:0007669"/>
    <property type="project" value="UniProtKB-KW"/>
</dbReference>
<evidence type="ECO:0000313" key="7">
    <source>
        <dbReference type="Proteomes" id="UP000199696"/>
    </source>
</evidence>
<dbReference type="RefSeq" id="WP_167363549.1">
    <property type="nucleotide sequence ID" value="NZ_FMHY01000002.1"/>
</dbReference>
<evidence type="ECO:0000259" key="5">
    <source>
        <dbReference type="SMART" id="SM01043"/>
    </source>
</evidence>
<evidence type="ECO:0000256" key="3">
    <source>
        <dbReference type="PROSITE-ProRule" id="PRU00339"/>
    </source>
</evidence>
<feature type="repeat" description="TPR" evidence="3">
    <location>
        <begin position="930"/>
        <end position="963"/>
    </location>
</feature>
<keyword evidence="3" id="KW-0802">TPR repeat</keyword>
<evidence type="ECO:0000313" key="6">
    <source>
        <dbReference type="EMBL" id="SCL60205.1"/>
    </source>
</evidence>
<dbReference type="InterPro" id="IPR036388">
    <property type="entry name" value="WH-like_DNA-bd_sf"/>
</dbReference>
<dbReference type="EMBL" id="FMHY01000002">
    <property type="protein sequence ID" value="SCL60205.1"/>
    <property type="molecule type" value="Genomic_DNA"/>
</dbReference>
<gene>
    <name evidence="6" type="ORF">GA0070604_4243</name>
</gene>
<feature type="domain" description="AAA+ ATPase" evidence="4">
    <location>
        <begin position="307"/>
        <end position="463"/>
    </location>
</feature>
<organism evidence="6 7">
    <name type="scientific">Micromonospora eburnea</name>
    <dbReference type="NCBI Taxonomy" id="227316"/>
    <lineage>
        <taxon>Bacteria</taxon>
        <taxon>Bacillati</taxon>
        <taxon>Actinomycetota</taxon>
        <taxon>Actinomycetes</taxon>
        <taxon>Micromonosporales</taxon>
        <taxon>Micromonosporaceae</taxon>
        <taxon>Micromonospora</taxon>
    </lineage>
</organism>
<keyword evidence="6" id="KW-0238">DNA-binding</keyword>
<dbReference type="AlphaFoldDB" id="A0A1C6V1S0"/>
<dbReference type="Gene3D" id="1.25.40.10">
    <property type="entry name" value="Tetratricopeptide repeat domain"/>
    <property type="match status" value="2"/>
</dbReference>
<feature type="domain" description="Bacterial transcriptional activator" evidence="5">
    <location>
        <begin position="99"/>
        <end position="244"/>
    </location>
</feature>
<dbReference type="SMART" id="SM00382">
    <property type="entry name" value="AAA"/>
    <property type="match status" value="1"/>
</dbReference>
<dbReference type="SUPFAM" id="SSF46894">
    <property type="entry name" value="C-terminal effector domain of the bipartite response regulators"/>
    <property type="match status" value="1"/>
</dbReference>